<dbReference type="Proteomes" id="UP001604277">
    <property type="component" value="Unassembled WGS sequence"/>
</dbReference>
<dbReference type="AlphaFoldDB" id="A0ABD1X9W4"/>
<accession>A0ABD1X9W4</accession>
<gene>
    <name evidence="1" type="ORF">Fot_03501</name>
</gene>
<evidence type="ECO:0000313" key="1">
    <source>
        <dbReference type="EMBL" id="KAL2558762.1"/>
    </source>
</evidence>
<evidence type="ECO:0000313" key="2">
    <source>
        <dbReference type="Proteomes" id="UP001604277"/>
    </source>
</evidence>
<name>A0ABD1X9W4_9LAMI</name>
<comment type="caution">
    <text evidence="1">The sequence shown here is derived from an EMBL/GenBank/DDBJ whole genome shotgun (WGS) entry which is preliminary data.</text>
</comment>
<dbReference type="EMBL" id="JBFOLJ010000001">
    <property type="protein sequence ID" value="KAL2558762.1"/>
    <property type="molecule type" value="Genomic_DNA"/>
</dbReference>
<proteinExistence type="predicted"/>
<keyword evidence="2" id="KW-1185">Reference proteome</keyword>
<sequence>MVLENNRQLTEAMVELRRAREELAATKDFVAKVETKVVRTYKKNLPKAPEFAHLVTLFMEAGGDQVVHLEWDLSFLLAKGIPSTEAAAHAPPSSVEDAPSKIPSQALLCADPKKAAAQ</sequence>
<reference evidence="2" key="1">
    <citation type="submission" date="2024-07" db="EMBL/GenBank/DDBJ databases">
        <title>Two chromosome-level genome assemblies of Korean endemic species Abeliophyllum distichum and Forsythia ovata (Oleaceae).</title>
        <authorList>
            <person name="Jang H."/>
        </authorList>
    </citation>
    <scope>NUCLEOTIDE SEQUENCE [LARGE SCALE GENOMIC DNA]</scope>
</reference>
<protein>
    <submittedName>
        <fullName evidence="1">Uncharacterized protein</fullName>
    </submittedName>
</protein>
<organism evidence="1 2">
    <name type="scientific">Forsythia ovata</name>
    <dbReference type="NCBI Taxonomy" id="205694"/>
    <lineage>
        <taxon>Eukaryota</taxon>
        <taxon>Viridiplantae</taxon>
        <taxon>Streptophyta</taxon>
        <taxon>Embryophyta</taxon>
        <taxon>Tracheophyta</taxon>
        <taxon>Spermatophyta</taxon>
        <taxon>Magnoliopsida</taxon>
        <taxon>eudicotyledons</taxon>
        <taxon>Gunneridae</taxon>
        <taxon>Pentapetalae</taxon>
        <taxon>asterids</taxon>
        <taxon>lamiids</taxon>
        <taxon>Lamiales</taxon>
        <taxon>Oleaceae</taxon>
        <taxon>Forsythieae</taxon>
        <taxon>Forsythia</taxon>
    </lineage>
</organism>